<sequence length="267" mass="31622">MTILAFDNIVLSEIVKLTLQISFSIFKYIKWYQFPDFASKIPESQDVSDSEIKTQCEAFRDSKLTTYVDKSQFVNKCINFVNYFNTIKENVLSKPAFCEYINYWLYDTLKDKVSSSSSELLNEFYRKITKLNDCKNYKKYINEEIYNELNELYKLYEHLIKYKNVSAPGQEKNCDHAEEGAKLYELYVRNCRWVNNPDYCSSLEKFKNEYENIRSEDTKCINSMQYLTPVGHNPVANFLNATLAMSIITFVFIYFYNVCNKTILKKF</sequence>
<reference evidence="2 3" key="1">
    <citation type="submission" date="2011-08" db="EMBL/GenBank/DDBJ databases">
        <title>The Genome Sequence of Plasmodium vivax Mauritania I.</title>
        <authorList>
            <consortium name="The Broad Institute Genome Sequencing Platform"/>
            <consortium name="The Broad Institute Genome Sequencing Center for Infectious Disease"/>
            <person name="Neafsey D."/>
            <person name="Carlton J."/>
            <person name="Barnwell J."/>
            <person name="Collins W."/>
            <person name="Escalante A."/>
            <person name="Mullikin J."/>
            <person name="Saul A."/>
            <person name="Guigo R."/>
            <person name="Camara F."/>
            <person name="Young S.K."/>
            <person name="Zeng Q."/>
            <person name="Gargeya S."/>
            <person name="Fitzgerald M."/>
            <person name="Haas B."/>
            <person name="Abouelleil A."/>
            <person name="Alvarado L."/>
            <person name="Arachchi H.M."/>
            <person name="Berlin A."/>
            <person name="Brown A."/>
            <person name="Chapman S.B."/>
            <person name="Chen Z."/>
            <person name="Dunbar C."/>
            <person name="Freedman E."/>
            <person name="Gearin G."/>
            <person name="Gellesch M."/>
            <person name="Goldberg J."/>
            <person name="Griggs A."/>
            <person name="Gujja S."/>
            <person name="Heiman D."/>
            <person name="Howarth C."/>
            <person name="Larson L."/>
            <person name="Lui A."/>
            <person name="MacDonald P.J.P."/>
            <person name="Montmayeur A."/>
            <person name="Murphy C."/>
            <person name="Neiman D."/>
            <person name="Pearson M."/>
            <person name="Priest M."/>
            <person name="Roberts A."/>
            <person name="Saif S."/>
            <person name="Shea T."/>
            <person name="Shenoy N."/>
            <person name="Sisk P."/>
            <person name="Stolte C."/>
            <person name="Sykes S."/>
            <person name="Wortman J."/>
            <person name="Nusbaum C."/>
            <person name="Birren B."/>
        </authorList>
    </citation>
    <scope>NUCLEOTIDE SEQUENCE [LARGE SCALE GENOMIC DNA]</scope>
    <source>
        <strain evidence="2 3">Mauritania I</strain>
    </source>
</reference>
<keyword evidence="1" id="KW-1133">Transmembrane helix</keyword>
<keyword evidence="1" id="KW-0472">Membrane</keyword>
<dbReference type="Proteomes" id="UP000053776">
    <property type="component" value="Unassembled WGS sequence"/>
</dbReference>
<evidence type="ECO:0000313" key="2">
    <source>
        <dbReference type="EMBL" id="KMZ95150.1"/>
    </source>
</evidence>
<dbReference type="AlphaFoldDB" id="A0A0J9THN4"/>
<dbReference type="InterPro" id="IPR008780">
    <property type="entry name" value="Plasmodium_Vir"/>
</dbReference>
<protein>
    <submittedName>
        <fullName evidence="2">Uncharacterized protein</fullName>
    </submittedName>
</protein>
<feature type="transmembrane region" description="Helical" evidence="1">
    <location>
        <begin position="238"/>
        <end position="259"/>
    </location>
</feature>
<dbReference type="EMBL" id="KQ234997">
    <property type="protein sequence ID" value="KMZ95150.1"/>
    <property type="molecule type" value="Genomic_DNA"/>
</dbReference>
<proteinExistence type="predicted"/>
<accession>A0A0J9THN4</accession>
<evidence type="ECO:0000256" key="1">
    <source>
        <dbReference type="SAM" id="Phobius"/>
    </source>
</evidence>
<name>A0A0J9THN4_PLAVI</name>
<gene>
    <name evidence="2" type="ORF">PVMG_06088</name>
</gene>
<organism evidence="2 3">
    <name type="scientific">Plasmodium vivax Mauritania I</name>
    <dbReference type="NCBI Taxonomy" id="1035515"/>
    <lineage>
        <taxon>Eukaryota</taxon>
        <taxon>Sar</taxon>
        <taxon>Alveolata</taxon>
        <taxon>Apicomplexa</taxon>
        <taxon>Aconoidasida</taxon>
        <taxon>Haemosporida</taxon>
        <taxon>Plasmodiidae</taxon>
        <taxon>Plasmodium</taxon>
        <taxon>Plasmodium (Plasmodium)</taxon>
    </lineage>
</organism>
<evidence type="ECO:0000313" key="3">
    <source>
        <dbReference type="Proteomes" id="UP000053776"/>
    </source>
</evidence>
<keyword evidence="1" id="KW-0812">Transmembrane</keyword>
<dbReference type="Pfam" id="PF05795">
    <property type="entry name" value="Plasmodium_Vir"/>
    <property type="match status" value="1"/>
</dbReference>